<dbReference type="AlphaFoldDB" id="A0A1F6M7Z1"/>
<keyword evidence="3" id="KW-0378">Hydrolase</keyword>
<comment type="caution">
    <text evidence="4">The sequence shown here is derived from an EMBL/GenBank/DDBJ whole genome shotgun (WGS) entry which is preliminary data.</text>
</comment>
<keyword evidence="1" id="KW-1277">Toxin-antitoxin system</keyword>
<keyword evidence="2" id="KW-0540">Nuclease</keyword>
<evidence type="ECO:0000256" key="3">
    <source>
        <dbReference type="ARBA" id="ARBA00022801"/>
    </source>
</evidence>
<protein>
    <submittedName>
        <fullName evidence="4">Uncharacterized protein</fullName>
    </submittedName>
</protein>
<evidence type="ECO:0000313" key="5">
    <source>
        <dbReference type="Proteomes" id="UP000176532"/>
    </source>
</evidence>
<evidence type="ECO:0000313" key="4">
    <source>
        <dbReference type="EMBL" id="OGH67688.1"/>
    </source>
</evidence>
<dbReference type="GO" id="GO:0004540">
    <property type="term" value="F:RNA nuclease activity"/>
    <property type="evidence" value="ECO:0007669"/>
    <property type="project" value="InterPro"/>
</dbReference>
<evidence type="ECO:0000256" key="1">
    <source>
        <dbReference type="ARBA" id="ARBA00022649"/>
    </source>
</evidence>
<dbReference type="Proteomes" id="UP000176532">
    <property type="component" value="Unassembled WGS sequence"/>
</dbReference>
<reference evidence="4 5" key="1">
    <citation type="journal article" date="2016" name="Nat. Commun.">
        <title>Thousands of microbial genomes shed light on interconnected biogeochemical processes in an aquifer system.</title>
        <authorList>
            <person name="Anantharaman K."/>
            <person name="Brown C.T."/>
            <person name="Hug L.A."/>
            <person name="Sharon I."/>
            <person name="Castelle C.J."/>
            <person name="Probst A.J."/>
            <person name="Thomas B.C."/>
            <person name="Singh A."/>
            <person name="Wilkins M.J."/>
            <person name="Karaoz U."/>
            <person name="Brodie E.L."/>
            <person name="Williams K.H."/>
            <person name="Hubbard S.S."/>
            <person name="Banfield J.F."/>
        </authorList>
    </citation>
    <scope>NUCLEOTIDE SEQUENCE [LARGE SCALE GENOMIC DNA]</scope>
</reference>
<dbReference type="GO" id="GO:0016787">
    <property type="term" value="F:hydrolase activity"/>
    <property type="evidence" value="ECO:0007669"/>
    <property type="project" value="UniProtKB-KW"/>
</dbReference>
<organism evidence="4 5">
    <name type="scientific">Candidatus Magasanikbacteria bacterium RIFCSPHIGHO2_02_FULL_50_9b</name>
    <dbReference type="NCBI Taxonomy" id="1798682"/>
    <lineage>
        <taxon>Bacteria</taxon>
        <taxon>Candidatus Magasanikiibacteriota</taxon>
    </lineage>
</organism>
<dbReference type="GO" id="GO:0110001">
    <property type="term" value="C:toxin-antitoxin complex"/>
    <property type="evidence" value="ECO:0007669"/>
    <property type="project" value="InterPro"/>
</dbReference>
<dbReference type="STRING" id="1798682.A3C15_02695"/>
<sequence>MKQMEEDLIRDMIESIDLIEIYSKKMTRVKLLRDQEKQDSIARRPAIIGEIAARLPKSSTNEMNDISWSVCYGKQLRQT</sequence>
<dbReference type="Pfam" id="PF01934">
    <property type="entry name" value="HepT-like"/>
    <property type="match status" value="1"/>
</dbReference>
<accession>A0A1F6M7Z1</accession>
<dbReference type="InterPro" id="IPR008201">
    <property type="entry name" value="HepT-like"/>
</dbReference>
<dbReference type="EMBL" id="MFQD01000038">
    <property type="protein sequence ID" value="OGH67688.1"/>
    <property type="molecule type" value="Genomic_DNA"/>
</dbReference>
<evidence type="ECO:0000256" key="2">
    <source>
        <dbReference type="ARBA" id="ARBA00022722"/>
    </source>
</evidence>
<name>A0A1F6M7Z1_9BACT</name>
<proteinExistence type="predicted"/>
<gene>
    <name evidence="4" type="ORF">A3C15_02695</name>
</gene>